<dbReference type="PROSITE" id="PS50011">
    <property type="entry name" value="PROTEIN_KINASE_DOM"/>
    <property type="match status" value="1"/>
</dbReference>
<evidence type="ECO:0000313" key="4">
    <source>
        <dbReference type="Proteomes" id="UP001331761"/>
    </source>
</evidence>
<dbReference type="GO" id="GO:0043235">
    <property type="term" value="C:receptor complex"/>
    <property type="evidence" value="ECO:0007669"/>
    <property type="project" value="TreeGrafter"/>
</dbReference>
<feature type="domain" description="Protein kinase" evidence="2">
    <location>
        <begin position="1"/>
        <end position="154"/>
    </location>
</feature>
<evidence type="ECO:0000313" key="3">
    <source>
        <dbReference type="EMBL" id="KAK5979615.1"/>
    </source>
</evidence>
<evidence type="ECO:0000256" key="1">
    <source>
        <dbReference type="SAM" id="MobiDB-lite"/>
    </source>
</evidence>
<dbReference type="InterPro" id="IPR050122">
    <property type="entry name" value="RTK"/>
</dbReference>
<accession>A0AAN8FYD3</accession>
<comment type="caution">
    <text evidence="3">The sequence shown here is derived from an EMBL/GenBank/DDBJ whole genome shotgun (WGS) entry which is preliminary data.</text>
</comment>
<proteinExistence type="predicted"/>
<dbReference type="AlphaFoldDB" id="A0AAN8FYD3"/>
<feature type="compositionally biased region" description="Low complexity" evidence="1">
    <location>
        <begin position="255"/>
        <end position="266"/>
    </location>
</feature>
<dbReference type="PRINTS" id="PR00109">
    <property type="entry name" value="TYRKINASE"/>
</dbReference>
<dbReference type="Proteomes" id="UP001331761">
    <property type="component" value="Unassembled WGS sequence"/>
</dbReference>
<keyword evidence="4" id="KW-1185">Reference proteome</keyword>
<dbReference type="PANTHER" id="PTHR24416:SF611">
    <property type="entry name" value="TYROSINE-PROTEIN KINASE TRANSMEMBRANE RECEPTOR ROR"/>
    <property type="match status" value="1"/>
</dbReference>
<dbReference type="Pfam" id="PF07714">
    <property type="entry name" value="PK_Tyr_Ser-Thr"/>
    <property type="match status" value="1"/>
</dbReference>
<dbReference type="GO" id="GO:0004714">
    <property type="term" value="F:transmembrane receptor protein tyrosine kinase activity"/>
    <property type="evidence" value="ECO:0007669"/>
    <property type="project" value="TreeGrafter"/>
</dbReference>
<dbReference type="PANTHER" id="PTHR24416">
    <property type="entry name" value="TYROSINE-PROTEIN KINASE RECEPTOR"/>
    <property type="match status" value="1"/>
</dbReference>
<sequence length="352" mass="39000">MAMMIGIASGMAYIHNAKIIHRDLAARNCLYDRSRTVKISDFGLSRPGTSYKMKTAQKMPIKWMAPESILTFTFTQKTDVYTFGVLIYEIFAAIGPYDDMRNSVVKRMIVEGKVNKFPDSTPDYIVNFVKEKLWCKDPDKRPDFQSILAELEKLASTHSEKVEDQMISQVISEGRTTMTTEVEVACENKAAPQKKEKADVGKSPDKTLAAEAVQSQSSKKKKESAAPSEEPAAKSIVKETPQKSVMEAISPPPEKSVAASASQSQSSKKKDSAAPSEQPAAKGTVKETPQKSVMEIVTPPPEKSVAASASKETVLKFSKETTQVDFDSHRDKDDFKDVEIRTKPVFGRRSRF</sequence>
<feature type="compositionally biased region" description="Basic and acidic residues" evidence="1">
    <location>
        <begin position="193"/>
        <end position="205"/>
    </location>
</feature>
<feature type="non-terminal residue" evidence="3">
    <location>
        <position position="352"/>
    </location>
</feature>
<protein>
    <recommendedName>
        <fullName evidence="2">Protein kinase domain-containing protein</fullName>
    </recommendedName>
</protein>
<evidence type="ECO:0000259" key="2">
    <source>
        <dbReference type="PROSITE" id="PS50011"/>
    </source>
</evidence>
<dbReference type="InterPro" id="IPR001245">
    <property type="entry name" value="Ser-Thr/Tyr_kinase_cat_dom"/>
</dbReference>
<feature type="compositionally biased region" description="Low complexity" evidence="1">
    <location>
        <begin position="225"/>
        <end position="235"/>
    </location>
</feature>
<dbReference type="InterPro" id="IPR000719">
    <property type="entry name" value="Prot_kinase_dom"/>
</dbReference>
<dbReference type="GO" id="GO:0005886">
    <property type="term" value="C:plasma membrane"/>
    <property type="evidence" value="ECO:0007669"/>
    <property type="project" value="TreeGrafter"/>
</dbReference>
<name>A0AAN8FYD3_TRICO</name>
<dbReference type="InterPro" id="IPR020635">
    <property type="entry name" value="Tyr_kinase_cat_dom"/>
</dbReference>
<dbReference type="GO" id="GO:0007169">
    <property type="term" value="P:cell surface receptor protein tyrosine kinase signaling pathway"/>
    <property type="evidence" value="ECO:0007669"/>
    <property type="project" value="TreeGrafter"/>
</dbReference>
<dbReference type="InterPro" id="IPR008266">
    <property type="entry name" value="Tyr_kinase_AS"/>
</dbReference>
<dbReference type="Gene3D" id="1.10.510.10">
    <property type="entry name" value="Transferase(Phosphotransferase) domain 1"/>
    <property type="match status" value="1"/>
</dbReference>
<dbReference type="SMART" id="SM00219">
    <property type="entry name" value="TyrKc"/>
    <property type="match status" value="1"/>
</dbReference>
<dbReference type="GO" id="GO:0005524">
    <property type="term" value="F:ATP binding"/>
    <property type="evidence" value="ECO:0007669"/>
    <property type="project" value="InterPro"/>
</dbReference>
<organism evidence="3 4">
    <name type="scientific">Trichostrongylus colubriformis</name>
    <name type="common">Black scour worm</name>
    <dbReference type="NCBI Taxonomy" id="6319"/>
    <lineage>
        <taxon>Eukaryota</taxon>
        <taxon>Metazoa</taxon>
        <taxon>Ecdysozoa</taxon>
        <taxon>Nematoda</taxon>
        <taxon>Chromadorea</taxon>
        <taxon>Rhabditida</taxon>
        <taxon>Rhabditina</taxon>
        <taxon>Rhabditomorpha</taxon>
        <taxon>Strongyloidea</taxon>
        <taxon>Trichostrongylidae</taxon>
        <taxon>Trichostrongylus</taxon>
    </lineage>
</organism>
<dbReference type="SUPFAM" id="SSF56112">
    <property type="entry name" value="Protein kinase-like (PK-like)"/>
    <property type="match status" value="1"/>
</dbReference>
<dbReference type="EMBL" id="WIXE01008194">
    <property type="protein sequence ID" value="KAK5979615.1"/>
    <property type="molecule type" value="Genomic_DNA"/>
</dbReference>
<dbReference type="PROSITE" id="PS00109">
    <property type="entry name" value="PROTEIN_KINASE_TYR"/>
    <property type="match status" value="1"/>
</dbReference>
<gene>
    <name evidence="3" type="ORF">GCK32_016237</name>
</gene>
<reference evidence="3 4" key="1">
    <citation type="submission" date="2019-10" db="EMBL/GenBank/DDBJ databases">
        <title>Assembly and Annotation for the nematode Trichostrongylus colubriformis.</title>
        <authorList>
            <person name="Martin J."/>
        </authorList>
    </citation>
    <scope>NUCLEOTIDE SEQUENCE [LARGE SCALE GENOMIC DNA]</scope>
    <source>
        <strain evidence="3">G859</strain>
        <tissue evidence="3">Whole worm</tissue>
    </source>
</reference>
<dbReference type="InterPro" id="IPR011009">
    <property type="entry name" value="Kinase-like_dom_sf"/>
</dbReference>
<feature type="region of interest" description="Disordered" evidence="1">
    <location>
        <begin position="187"/>
        <end position="310"/>
    </location>
</feature>